<reference evidence="1" key="1">
    <citation type="submission" date="2020-08" db="EMBL/GenBank/DDBJ databases">
        <title>Functional genomics of gut bacteria from endangered species of beetles.</title>
        <authorList>
            <person name="Carlos-Shanley C."/>
        </authorList>
    </citation>
    <scope>NUCLEOTIDE SEQUENCE [LARGE SCALE GENOMIC DNA]</scope>
    <source>
        <strain evidence="1">S00060</strain>
    </source>
</reference>
<accession>A0A7W3REX5</accession>
<keyword evidence="2" id="KW-1185">Reference proteome</keyword>
<dbReference type="Proteomes" id="UP000543174">
    <property type="component" value="Unassembled WGS sequence"/>
</dbReference>
<dbReference type="EMBL" id="JACJHT010000001">
    <property type="protein sequence ID" value="MBA9038778.1"/>
    <property type="molecule type" value="Genomic_DNA"/>
</dbReference>
<evidence type="ECO:0000313" key="1">
    <source>
        <dbReference type="EMBL" id="MBA9038778.1"/>
    </source>
</evidence>
<dbReference type="AlphaFoldDB" id="A0A7W3REX5"/>
<comment type="caution">
    <text evidence="1">The sequence shown here is derived from an EMBL/GenBank/DDBJ whole genome shotgun (WGS) entry which is preliminary data.</text>
</comment>
<gene>
    <name evidence="1" type="ORF">HNP21_001867</name>
</gene>
<proteinExistence type="predicted"/>
<sequence>MYGLNASSDILHTKLIIALKTAVRLITLV</sequence>
<name>A0A7W3REX5_PRIAR</name>
<evidence type="ECO:0000313" key="2">
    <source>
        <dbReference type="Proteomes" id="UP000543174"/>
    </source>
</evidence>
<organism evidence="1 2">
    <name type="scientific">Priestia aryabhattai</name>
    <name type="common">Bacillus aryabhattai</name>
    <dbReference type="NCBI Taxonomy" id="412384"/>
    <lineage>
        <taxon>Bacteria</taxon>
        <taxon>Bacillati</taxon>
        <taxon>Bacillota</taxon>
        <taxon>Bacilli</taxon>
        <taxon>Bacillales</taxon>
        <taxon>Bacillaceae</taxon>
        <taxon>Priestia</taxon>
    </lineage>
</organism>
<protein>
    <submittedName>
        <fullName evidence="1">Uncharacterized protein</fullName>
    </submittedName>
</protein>